<protein>
    <submittedName>
        <fullName evidence="1">MazG-like nucleotide pyrophosphohydrolase</fullName>
    </submittedName>
</protein>
<gene>
    <name evidence="1" type="ORF">Arace01_00050</name>
</gene>
<evidence type="ECO:0000313" key="1">
    <source>
        <dbReference type="EMBL" id="XAI69718.1"/>
    </source>
</evidence>
<dbReference type="CDD" id="cd11530">
    <property type="entry name" value="NTP-PPase_DR2231_like"/>
    <property type="match status" value="1"/>
</dbReference>
<sequence length="158" mass="17542">MTQDTLANTIHWFQKARPNPTVQDFSTQLGVHFEEVREMTLALKANTIEAQTALNHAEYALRVMSNLLKTNPEAIGVNDPLEMLDGLCDQVVTATGVAHTLGYDFFGAMTEVNASNFSKFDEEGKPIFNENKKVMKGANYFKAELTPFLNLRGVLQGS</sequence>
<accession>A0AAU6VZT4</accession>
<proteinExistence type="predicted"/>
<reference evidence="1" key="1">
    <citation type="journal article" date="2024" name="J. Gen. Virol.">
        <title>Novel phages of Pseudomonas syringae unveil numerous potential auxiliary metabolic genes.</title>
        <authorList>
            <person name="Feltin C."/>
            <person name="Garneau J.R."/>
            <person name="Morris C.E."/>
            <person name="Berard A."/>
            <person name="Torres-Barcelo C."/>
        </authorList>
    </citation>
    <scope>NUCLEOTIDE SEQUENCE</scope>
</reference>
<name>A0AAU6VZT4_9VIRU</name>
<dbReference type="EMBL" id="PP179312">
    <property type="protein sequence ID" value="XAI69718.1"/>
    <property type="molecule type" value="Genomic_DNA"/>
</dbReference>
<dbReference type="Gene3D" id="1.10.3420.10">
    <property type="entry name" value="putative ntp pyrophosphohydrolase like domain"/>
    <property type="match status" value="1"/>
</dbReference>
<dbReference type="InterPro" id="IPR023292">
    <property type="entry name" value="NTP_PyroPHydrolase-like_dom_sf"/>
</dbReference>
<organism evidence="1">
    <name type="scientific">Pseudomonas phage Arace01</name>
    <dbReference type="NCBI Taxonomy" id="3138526"/>
    <lineage>
        <taxon>Viruses</taxon>
    </lineage>
</organism>
<dbReference type="InterPro" id="IPR033653">
    <property type="entry name" value="NTP-PPase_DR2231-like"/>
</dbReference>